<organism evidence="1 3">
    <name type="scientific">Mycobacterium kansasii</name>
    <dbReference type="NCBI Taxonomy" id="1768"/>
    <lineage>
        <taxon>Bacteria</taxon>
        <taxon>Bacillati</taxon>
        <taxon>Actinomycetota</taxon>
        <taxon>Actinomycetes</taxon>
        <taxon>Mycobacteriales</taxon>
        <taxon>Mycobacteriaceae</taxon>
        <taxon>Mycobacterium</taxon>
    </lineage>
</organism>
<reference evidence="3 4" key="1">
    <citation type="submission" date="2017-02" db="EMBL/GenBank/DDBJ databases">
        <title>Complete genome sequences of Mycobacterium kansasii strains isolated from rhesus macaques.</title>
        <authorList>
            <person name="Panda A."/>
            <person name="Nagaraj S."/>
            <person name="Zhao X."/>
            <person name="Tettelin H."/>
            <person name="Detolla L.J."/>
        </authorList>
    </citation>
    <scope>NUCLEOTIDE SEQUENCE [LARGE SCALE GENOMIC DNA]</scope>
    <source>
        <strain evidence="1 3">11-3469</strain>
        <strain evidence="2 4">11-3813</strain>
    </source>
</reference>
<gene>
    <name evidence="1" type="ORF">BZL29_6952</name>
    <name evidence="2" type="ORF">BZL30_5510</name>
</gene>
<dbReference type="EMBL" id="MVBM01000005">
    <property type="protein sequence ID" value="OOK71809.1"/>
    <property type="molecule type" value="Genomic_DNA"/>
</dbReference>
<evidence type="ECO:0000313" key="2">
    <source>
        <dbReference type="EMBL" id="OOK71809.1"/>
    </source>
</evidence>
<protein>
    <submittedName>
        <fullName evidence="1">Uncharacterized protein</fullName>
    </submittedName>
</protein>
<dbReference type="STRING" id="1768.B1T50_03785"/>
<dbReference type="AlphaFoldDB" id="A0A1V3WM77"/>
<dbReference type="Proteomes" id="UP000189229">
    <property type="component" value="Unassembled WGS sequence"/>
</dbReference>
<sequence>MRRRLCCFPPLPARSPAAIVVGAMTAGFSRRFGRCDRADQPDGTAYFAWQFGKLRQKPHAGRGRRDDHVPHDQLQ</sequence>
<comment type="caution">
    <text evidence="1">The sequence shown here is derived from an EMBL/GenBank/DDBJ whole genome shotgun (WGS) entry which is preliminary data.</text>
</comment>
<evidence type="ECO:0000313" key="1">
    <source>
        <dbReference type="EMBL" id="OOK68035.1"/>
    </source>
</evidence>
<evidence type="ECO:0000313" key="3">
    <source>
        <dbReference type="Proteomes" id="UP000188532"/>
    </source>
</evidence>
<name>A0A1V3WM77_MYCKA</name>
<proteinExistence type="predicted"/>
<dbReference type="Proteomes" id="UP000188532">
    <property type="component" value="Unassembled WGS sequence"/>
</dbReference>
<evidence type="ECO:0000313" key="4">
    <source>
        <dbReference type="Proteomes" id="UP000189229"/>
    </source>
</evidence>
<accession>A0A1V3WM77</accession>
<dbReference type="EMBL" id="MVBN01000008">
    <property type="protein sequence ID" value="OOK68035.1"/>
    <property type="molecule type" value="Genomic_DNA"/>
</dbReference>